<feature type="non-terminal residue" evidence="1">
    <location>
        <position position="83"/>
    </location>
</feature>
<keyword evidence="2" id="KW-1185">Reference proteome</keyword>
<proteinExistence type="predicted"/>
<sequence>MTGIRGRRWAYLLTASPVRCSGLPVPASRVGRGVVCWEQRGGDARHIDPPTAPLCKSALLGESSLLHWEACCIMYPSTPSRLV</sequence>
<accession>A0A9P9ADJ8</accession>
<comment type="caution">
    <text evidence="1">The sequence shown here is derived from an EMBL/GenBank/DDBJ whole genome shotgun (WGS) entry which is preliminary data.</text>
</comment>
<name>A0A9P9ADJ8_9PEZI</name>
<gene>
    <name evidence="1" type="ORF">F5X68DRAFT_201251</name>
</gene>
<evidence type="ECO:0000313" key="2">
    <source>
        <dbReference type="Proteomes" id="UP000770015"/>
    </source>
</evidence>
<protein>
    <submittedName>
        <fullName evidence="1">Uncharacterized protein</fullName>
    </submittedName>
</protein>
<dbReference type="AlphaFoldDB" id="A0A9P9ADJ8"/>
<organism evidence="1 2">
    <name type="scientific">Plectosphaerella plurivora</name>
    <dbReference type="NCBI Taxonomy" id="936078"/>
    <lineage>
        <taxon>Eukaryota</taxon>
        <taxon>Fungi</taxon>
        <taxon>Dikarya</taxon>
        <taxon>Ascomycota</taxon>
        <taxon>Pezizomycotina</taxon>
        <taxon>Sordariomycetes</taxon>
        <taxon>Hypocreomycetidae</taxon>
        <taxon>Glomerellales</taxon>
        <taxon>Plectosphaerellaceae</taxon>
        <taxon>Plectosphaerella</taxon>
    </lineage>
</organism>
<evidence type="ECO:0000313" key="1">
    <source>
        <dbReference type="EMBL" id="KAH6692624.1"/>
    </source>
</evidence>
<dbReference type="Proteomes" id="UP000770015">
    <property type="component" value="Unassembled WGS sequence"/>
</dbReference>
<reference evidence="1" key="1">
    <citation type="journal article" date="2021" name="Nat. Commun.">
        <title>Genetic determinants of endophytism in the Arabidopsis root mycobiome.</title>
        <authorList>
            <person name="Mesny F."/>
            <person name="Miyauchi S."/>
            <person name="Thiergart T."/>
            <person name="Pickel B."/>
            <person name="Atanasova L."/>
            <person name="Karlsson M."/>
            <person name="Huettel B."/>
            <person name="Barry K.W."/>
            <person name="Haridas S."/>
            <person name="Chen C."/>
            <person name="Bauer D."/>
            <person name="Andreopoulos W."/>
            <person name="Pangilinan J."/>
            <person name="LaButti K."/>
            <person name="Riley R."/>
            <person name="Lipzen A."/>
            <person name="Clum A."/>
            <person name="Drula E."/>
            <person name="Henrissat B."/>
            <person name="Kohler A."/>
            <person name="Grigoriev I.V."/>
            <person name="Martin F.M."/>
            <person name="Hacquard S."/>
        </authorList>
    </citation>
    <scope>NUCLEOTIDE SEQUENCE</scope>
    <source>
        <strain evidence="1">MPI-SDFR-AT-0117</strain>
    </source>
</reference>
<dbReference type="EMBL" id="JAGSXJ010000004">
    <property type="protein sequence ID" value="KAH6692624.1"/>
    <property type="molecule type" value="Genomic_DNA"/>
</dbReference>